<feature type="transmembrane region" description="Helical" evidence="1">
    <location>
        <begin position="20"/>
        <end position="39"/>
    </location>
</feature>
<dbReference type="EMBL" id="QEAS01000008">
    <property type="protein sequence ID" value="PWG80535.1"/>
    <property type="molecule type" value="Genomic_DNA"/>
</dbReference>
<evidence type="ECO:0000256" key="1">
    <source>
        <dbReference type="SAM" id="Phobius"/>
    </source>
</evidence>
<dbReference type="PANTHER" id="PTHR43471">
    <property type="entry name" value="ABC TRANSPORTER PERMEASE"/>
    <property type="match status" value="1"/>
</dbReference>
<dbReference type="PANTHER" id="PTHR43471:SF12">
    <property type="entry name" value="HYPOTHETICAL MEMBRANE PROTEIN, CONSERVED"/>
    <property type="match status" value="1"/>
</dbReference>
<feature type="domain" description="ABC-type uncharacterised transport system" evidence="2">
    <location>
        <begin position="459"/>
        <end position="735"/>
    </location>
</feature>
<dbReference type="GO" id="GO:0140359">
    <property type="term" value="F:ABC-type transporter activity"/>
    <property type="evidence" value="ECO:0007669"/>
    <property type="project" value="InterPro"/>
</dbReference>
<keyword evidence="1" id="KW-1133">Transmembrane helix</keyword>
<feature type="transmembrane region" description="Helical" evidence="1">
    <location>
        <begin position="788"/>
        <end position="806"/>
    </location>
</feature>
<dbReference type="Pfam" id="PF09822">
    <property type="entry name" value="ABC_transp_aux"/>
    <property type="match status" value="1"/>
</dbReference>
<comment type="caution">
    <text evidence="3">The sequence shown here is derived from an EMBL/GenBank/DDBJ whole genome shotgun (WGS) entry which is preliminary data.</text>
</comment>
<feature type="transmembrane region" description="Helical" evidence="1">
    <location>
        <begin position="233"/>
        <end position="249"/>
    </location>
</feature>
<evidence type="ECO:0000259" key="2">
    <source>
        <dbReference type="Pfam" id="PF09822"/>
    </source>
</evidence>
<keyword evidence="1" id="KW-0472">Membrane</keyword>
<dbReference type="InterPro" id="IPR019196">
    <property type="entry name" value="ABC_transp_unknown"/>
</dbReference>
<organism evidence="3 4">
    <name type="scientific">Pararcticibacter amylolyticus</name>
    <dbReference type="NCBI Taxonomy" id="2173175"/>
    <lineage>
        <taxon>Bacteria</taxon>
        <taxon>Pseudomonadati</taxon>
        <taxon>Bacteroidota</taxon>
        <taxon>Sphingobacteriia</taxon>
        <taxon>Sphingobacteriales</taxon>
        <taxon>Sphingobacteriaceae</taxon>
        <taxon>Pararcticibacter</taxon>
    </lineage>
</organism>
<feature type="transmembrane region" description="Helical" evidence="1">
    <location>
        <begin position="261"/>
        <end position="280"/>
    </location>
</feature>
<name>A0A2U2PGK0_9SPHI</name>
<dbReference type="RefSeq" id="WP_109415822.1">
    <property type="nucleotide sequence ID" value="NZ_QEAS01000008.1"/>
</dbReference>
<feature type="transmembrane region" description="Helical" evidence="1">
    <location>
        <begin position="119"/>
        <end position="143"/>
    </location>
</feature>
<keyword evidence="1" id="KW-0812">Transmembrane</keyword>
<dbReference type="OrthoDB" id="609779at2"/>
<sequence>MKLIFKIAKAELRNLFYSPIAWFLTIAFMVQCAITYTSVLNQIAMTQEMGGMDLEYLTQLTARVFTNPYEGLFSSIMQNLYLYIPLLTMGLISREINGGTISLLYSSPVRIREIVFGKYLAMMGYSLVLMVVIGIFLVAGVLHVKSADYGMLLSAALGFYLLLCAYSAIGLFMSSLTSYQIVAAVSTFVTIGALSYIGKLWQGIDFVRDLTYFLSLSGRTQHMLQGLITTKDVLYFVVIVYIFLGLSIYKLQSGRETKPWYVTSGRYVFIIVSALIIGYVSSRPGFTGYWDTTANHDNTLTPNTQKIIRELGGDKLEITSYTNFLDNYYWFGMPEQRNDYLGRWESYLRFKPDIEFHYVTYYDNPLSLGYNIFDSYKGKSLEEITEQRAKASDLKMSVLKTPAQIQKEIDLKPELNRFVMKLAYKGRSTYLRVFNDQIVWPMEAEVSAAIKRLLQAKIPKIVFVTGEGERKIGKKGDREYKTLTTDKTFRYALINQGFDIDTVSLNTQDIPGGIAALVIADPQHELSAVAIGKLEDFIAKGGNLLIAGEPGRQHILNPLLKKLGVQMTNGMLEQLSEDHAPTLVLPALTKTAISFAKMLDKPSVDTLPVSMNGVAALSYHDSTGFKIKPLLLTKAGVAANSTRRNPDLDLVNVKVDENAQPGGIVQVGGGGPVSVTVMGSGTSVTGKKKVKKPLLKNQNGVGEVFATALALTRQVNGKEQRIIVSGDADLLSNSELGRYEPRIVNFFFSTALFSWLDYGRFPIDASRPDAKDNRVTVSTDHVSFLKILYIYVIPGLILVFGTVFLIRRKRK</sequence>
<feature type="transmembrane region" description="Helical" evidence="1">
    <location>
        <begin position="179"/>
        <end position="198"/>
    </location>
</feature>
<reference evidence="3 4" key="1">
    <citation type="submission" date="2018-04" db="EMBL/GenBank/DDBJ databases">
        <title>Pedobacter chongqingensis sp. nov., isolated from a rottenly hemp rope.</title>
        <authorList>
            <person name="Cai Y."/>
        </authorList>
    </citation>
    <scope>NUCLEOTIDE SEQUENCE [LARGE SCALE GENOMIC DNA]</scope>
    <source>
        <strain evidence="3 4">FJ4-8</strain>
    </source>
</reference>
<evidence type="ECO:0000313" key="3">
    <source>
        <dbReference type="EMBL" id="PWG80535.1"/>
    </source>
</evidence>
<keyword evidence="4" id="KW-1185">Reference proteome</keyword>
<dbReference type="GO" id="GO:0005886">
    <property type="term" value="C:plasma membrane"/>
    <property type="evidence" value="ECO:0007669"/>
    <property type="project" value="UniProtKB-SubCell"/>
</dbReference>
<dbReference type="Proteomes" id="UP000245647">
    <property type="component" value="Unassembled WGS sequence"/>
</dbReference>
<protein>
    <submittedName>
        <fullName evidence="3">ABC transporter</fullName>
    </submittedName>
</protein>
<accession>A0A2U2PGK0</accession>
<dbReference type="AlphaFoldDB" id="A0A2U2PGK0"/>
<gene>
    <name evidence="3" type="ORF">DDR33_10885</name>
</gene>
<dbReference type="Pfam" id="PF12679">
    <property type="entry name" value="ABC2_membrane_2"/>
    <property type="match status" value="1"/>
</dbReference>
<feature type="transmembrane region" description="Helical" evidence="1">
    <location>
        <begin position="149"/>
        <end position="172"/>
    </location>
</feature>
<proteinExistence type="predicted"/>
<evidence type="ECO:0000313" key="4">
    <source>
        <dbReference type="Proteomes" id="UP000245647"/>
    </source>
</evidence>